<evidence type="ECO:0000256" key="1">
    <source>
        <dbReference type="SAM" id="MobiDB-lite"/>
    </source>
</evidence>
<evidence type="ECO:0000313" key="4">
    <source>
        <dbReference type="Proteomes" id="UP001151760"/>
    </source>
</evidence>
<feature type="domain" description="Reverse transcriptase Ty1/copia-type" evidence="2">
    <location>
        <begin position="146"/>
        <end position="203"/>
    </location>
</feature>
<evidence type="ECO:0000259" key="2">
    <source>
        <dbReference type="Pfam" id="PF07727"/>
    </source>
</evidence>
<organism evidence="3 4">
    <name type="scientific">Tanacetum coccineum</name>
    <dbReference type="NCBI Taxonomy" id="301880"/>
    <lineage>
        <taxon>Eukaryota</taxon>
        <taxon>Viridiplantae</taxon>
        <taxon>Streptophyta</taxon>
        <taxon>Embryophyta</taxon>
        <taxon>Tracheophyta</taxon>
        <taxon>Spermatophyta</taxon>
        <taxon>Magnoliopsida</taxon>
        <taxon>eudicotyledons</taxon>
        <taxon>Gunneridae</taxon>
        <taxon>Pentapetalae</taxon>
        <taxon>asterids</taxon>
        <taxon>campanulids</taxon>
        <taxon>Asterales</taxon>
        <taxon>Asteraceae</taxon>
        <taxon>Asteroideae</taxon>
        <taxon>Anthemideae</taxon>
        <taxon>Anthemidinae</taxon>
        <taxon>Tanacetum</taxon>
    </lineage>
</organism>
<name>A0ABQ4Y5G0_9ASTR</name>
<feature type="compositionally biased region" description="Polar residues" evidence="1">
    <location>
        <begin position="27"/>
        <end position="65"/>
    </location>
</feature>
<protein>
    <submittedName>
        <fullName evidence="3">Retrovirus-related pol polyprotein from transposon TNT 1-94</fullName>
    </submittedName>
</protein>
<reference evidence="3" key="1">
    <citation type="journal article" date="2022" name="Int. J. Mol. Sci.">
        <title>Draft Genome of Tanacetum Coccineum: Genomic Comparison of Closely Related Tanacetum-Family Plants.</title>
        <authorList>
            <person name="Yamashiro T."/>
            <person name="Shiraishi A."/>
            <person name="Nakayama K."/>
            <person name="Satake H."/>
        </authorList>
    </citation>
    <scope>NUCLEOTIDE SEQUENCE</scope>
</reference>
<comment type="caution">
    <text evidence="3">The sequence shown here is derived from an EMBL/GenBank/DDBJ whole genome shotgun (WGS) entry which is preliminary data.</text>
</comment>
<sequence>MFDEFLNPLPSVVSPVPEVAARRPVNQTGLRVSTSIDQDAPSSTNPSTQEQEQSPIISQGSSSNVRLSHTPLKLLGKWTKNHPLENVIGDPSRSVSIKKQLKTDALWCYFDALLTSVEQKNFKEAMLESSWIETMQEEIHEFERLQVWELVHYPDFVMLIKLKWIYKVKKDELGGVLKNKARLVAKGYRREEGIDFKESFAPFA</sequence>
<proteinExistence type="predicted"/>
<gene>
    <name evidence="3" type="ORF">Tco_0705700</name>
</gene>
<dbReference type="InterPro" id="IPR013103">
    <property type="entry name" value="RVT_2"/>
</dbReference>
<feature type="region of interest" description="Disordered" evidence="1">
    <location>
        <begin position="24"/>
        <end position="65"/>
    </location>
</feature>
<reference evidence="3" key="2">
    <citation type="submission" date="2022-01" db="EMBL/GenBank/DDBJ databases">
        <authorList>
            <person name="Yamashiro T."/>
            <person name="Shiraishi A."/>
            <person name="Satake H."/>
            <person name="Nakayama K."/>
        </authorList>
    </citation>
    <scope>NUCLEOTIDE SEQUENCE</scope>
</reference>
<keyword evidence="4" id="KW-1185">Reference proteome</keyword>
<dbReference type="Proteomes" id="UP001151760">
    <property type="component" value="Unassembled WGS sequence"/>
</dbReference>
<accession>A0ABQ4Y5G0</accession>
<dbReference type="EMBL" id="BQNB010010110">
    <property type="protein sequence ID" value="GJS72859.1"/>
    <property type="molecule type" value="Genomic_DNA"/>
</dbReference>
<evidence type="ECO:0000313" key="3">
    <source>
        <dbReference type="EMBL" id="GJS72859.1"/>
    </source>
</evidence>
<dbReference type="Pfam" id="PF07727">
    <property type="entry name" value="RVT_2"/>
    <property type="match status" value="1"/>
</dbReference>